<comment type="similarity">
    <text evidence="1">Belongs to the menorin family.</text>
</comment>
<organism evidence="4 5">
    <name type="scientific">Dracunculus medinensis</name>
    <name type="common">Guinea worm</name>
    <dbReference type="NCBI Taxonomy" id="318479"/>
    <lineage>
        <taxon>Eukaryota</taxon>
        <taxon>Metazoa</taxon>
        <taxon>Ecdysozoa</taxon>
        <taxon>Nematoda</taxon>
        <taxon>Chromadorea</taxon>
        <taxon>Rhabditida</taxon>
        <taxon>Spirurina</taxon>
        <taxon>Dracunculoidea</taxon>
        <taxon>Dracunculidae</taxon>
        <taxon>Dracunculus</taxon>
    </lineage>
</organism>
<name>A0A158Q2U2_DRAME</name>
<dbReference type="WBParaSite" id="DME_0000083301-mRNA-1">
    <property type="protein sequence ID" value="DME_0000083301-mRNA-1"/>
    <property type="gene ID" value="DME_0000083301"/>
</dbReference>
<dbReference type="Pfam" id="PF25161">
    <property type="entry name" value="Menorin_C"/>
    <property type="match status" value="2"/>
</dbReference>
<dbReference type="Proteomes" id="UP000038040">
    <property type="component" value="Unplaced"/>
</dbReference>
<sequence length="419" mass="48593">LRICSDFPANIFTKNRYRSKTRMSVVDVWNNETANGNVIIAHNINSWPAILDQLNEPILEKSTIIEGDVLLYKQRKHRNRAIPLMSAPQRIATDRITFKEWLREVAKLRKVIKINVRSTEAIRPVLQYLFAANEEIVSPVVLHANIFRSPRSLEKPVDAIEFLDGTRKYFPEATLSFGWTKNNISELTIHQKRSINWRELFQIFSLIKRVEQPIMISARISVVINSISQLSFVLGIKREVSLLIWSDETDLVDDWMNLISLRSGPYSKQIVFDLHPNHASVVRKLPYKLSQGDSVFDRKKWHRIEFPSPSTTASGIIESNEGVAFIGWSNSFLISILKPPIFPEIQKISSQVRYISSSFIFSKFIIFLGYNGQMSIKNRDDAWPSYRHKSVGQLRRENCYEIHITDRDGQIEFHNEFVF</sequence>
<accession>A0A158Q2U2</accession>
<dbReference type="AlphaFoldDB" id="A0A158Q2U2"/>
<evidence type="ECO:0000313" key="5">
    <source>
        <dbReference type="WBParaSite" id="DME_0000083301-mRNA-1"/>
    </source>
</evidence>
<evidence type="ECO:0000313" key="4">
    <source>
        <dbReference type="Proteomes" id="UP000038040"/>
    </source>
</evidence>
<dbReference type="InterPro" id="IPR019356">
    <property type="entry name" value="Menorin_dom"/>
</dbReference>
<dbReference type="Pfam" id="PF10223">
    <property type="entry name" value="Menorin_N"/>
    <property type="match status" value="1"/>
</dbReference>
<reference evidence="5" key="1">
    <citation type="submission" date="2016-04" db="UniProtKB">
        <authorList>
            <consortium name="WormBaseParasite"/>
        </authorList>
    </citation>
    <scope>IDENTIFICATION</scope>
</reference>
<evidence type="ECO:0000259" key="3">
    <source>
        <dbReference type="Pfam" id="PF25161"/>
    </source>
</evidence>
<dbReference type="PANTHER" id="PTHR21184:SF6">
    <property type="entry name" value="CONSERVED PLASMA MEMBRANE PROTEIN"/>
    <property type="match status" value="1"/>
</dbReference>
<dbReference type="InterPro" id="IPR057489">
    <property type="entry name" value="Menorin_C"/>
</dbReference>
<feature type="domain" description="Menorin C-terminal" evidence="3">
    <location>
        <begin position="301"/>
        <end position="356"/>
    </location>
</feature>
<proteinExistence type="inferred from homology"/>
<protein>
    <submittedName>
        <fullName evidence="5">Protein FAM151B</fullName>
    </submittedName>
</protein>
<dbReference type="GO" id="GO:0005615">
    <property type="term" value="C:extracellular space"/>
    <property type="evidence" value="ECO:0007669"/>
    <property type="project" value="TreeGrafter"/>
</dbReference>
<dbReference type="PANTHER" id="PTHR21184">
    <property type="entry name" value="MENORIN (DENDRITIC BRANCHING PROTEIN)"/>
    <property type="match status" value="1"/>
</dbReference>
<evidence type="ECO:0000256" key="1">
    <source>
        <dbReference type="ARBA" id="ARBA00044953"/>
    </source>
</evidence>
<evidence type="ECO:0000259" key="2">
    <source>
        <dbReference type="Pfam" id="PF10223"/>
    </source>
</evidence>
<feature type="domain" description="Menorin-like" evidence="2">
    <location>
        <begin position="37"/>
        <end position="277"/>
    </location>
</feature>
<feature type="domain" description="Menorin C-terminal" evidence="3">
    <location>
        <begin position="357"/>
        <end position="412"/>
    </location>
</feature>